<dbReference type="GeneID" id="84817962"/>
<dbReference type="EMBL" id="ACIN03000013">
    <property type="protein sequence ID" value="ESK65299.1"/>
    <property type="molecule type" value="Genomic_DNA"/>
</dbReference>
<dbReference type="RefSeq" id="WP_023392102.1">
    <property type="nucleotide sequence ID" value="NZ_KI535340.1"/>
</dbReference>
<dbReference type="HOGENOM" id="CLU_201726_0_0_9"/>
<reference evidence="1" key="1">
    <citation type="submission" date="2013-06" db="EMBL/GenBank/DDBJ databases">
        <authorList>
            <person name="Weinstock G."/>
            <person name="Sodergren E."/>
            <person name="Clifton S."/>
            <person name="Fulton L."/>
            <person name="Fulton B."/>
            <person name="Courtney L."/>
            <person name="Fronick C."/>
            <person name="Harrison M."/>
            <person name="Strong C."/>
            <person name="Farmer C."/>
            <person name="Delahaunty K."/>
            <person name="Markovic C."/>
            <person name="Hall O."/>
            <person name="Minx P."/>
            <person name="Tomlinson C."/>
            <person name="Mitreva M."/>
            <person name="Nelson J."/>
            <person name="Hou S."/>
            <person name="Wollam A."/>
            <person name="Pepin K.H."/>
            <person name="Johnson M."/>
            <person name="Bhonagiri V."/>
            <person name="Nash W.E."/>
            <person name="Warren W."/>
            <person name="Chinwalla A."/>
            <person name="Mardis E.R."/>
            <person name="Wilson R.K."/>
        </authorList>
    </citation>
    <scope>NUCLEOTIDE SEQUENCE [LARGE SCALE GENOMIC DNA]</scope>
    <source>
        <strain evidence="1">ATCC 49176</strain>
    </source>
</reference>
<sequence length="65" mass="7436">MIKKLQTTTKYYAKTEDEAEGAVIAAESKTKGRIVKKSIQRKTSKDSIYYEVVITEEFTTSKEQL</sequence>
<organism evidence="1 2">
    <name type="scientific">Abiotrophia defectiva ATCC 49176</name>
    <dbReference type="NCBI Taxonomy" id="592010"/>
    <lineage>
        <taxon>Bacteria</taxon>
        <taxon>Bacillati</taxon>
        <taxon>Bacillota</taxon>
        <taxon>Bacilli</taxon>
        <taxon>Lactobacillales</taxon>
        <taxon>Aerococcaceae</taxon>
        <taxon>Abiotrophia</taxon>
    </lineage>
</organism>
<dbReference type="STRING" id="592010.GCWU000182_001460"/>
<gene>
    <name evidence="1" type="ORF">GCWU000182_001460</name>
</gene>
<evidence type="ECO:0000313" key="2">
    <source>
        <dbReference type="Proteomes" id="UP000019050"/>
    </source>
</evidence>
<dbReference type="AlphaFoldDB" id="W1Q5W4"/>
<accession>W1Q5W4</accession>
<dbReference type="Proteomes" id="UP000019050">
    <property type="component" value="Unassembled WGS sequence"/>
</dbReference>
<evidence type="ECO:0000313" key="1">
    <source>
        <dbReference type="EMBL" id="ESK65299.1"/>
    </source>
</evidence>
<proteinExistence type="predicted"/>
<keyword evidence="2" id="KW-1185">Reference proteome</keyword>
<name>W1Q5W4_ABIDE</name>
<protein>
    <submittedName>
        <fullName evidence="1">Uncharacterized protein</fullName>
    </submittedName>
</protein>
<comment type="caution">
    <text evidence="1">The sequence shown here is derived from an EMBL/GenBank/DDBJ whole genome shotgun (WGS) entry which is preliminary data.</text>
</comment>